<dbReference type="Gene3D" id="3.30.2070.10">
    <property type="entry name" value="Formate dehydrogenase/DMSO reductase"/>
    <property type="match status" value="1"/>
</dbReference>
<dbReference type="InterPro" id="IPR037920">
    <property type="entry name" value="YoaE_C"/>
</dbReference>
<comment type="similarity">
    <text evidence="2">Belongs to the prokaryotic molybdopterin-containing oxidoreductase family.</text>
</comment>
<dbReference type="SUPFAM" id="SSF50692">
    <property type="entry name" value="ADC-like"/>
    <property type="match status" value="1"/>
</dbReference>
<dbReference type="Gene3D" id="3.40.228.10">
    <property type="entry name" value="Dimethylsulfoxide Reductase, domain 2"/>
    <property type="match status" value="1"/>
</dbReference>
<dbReference type="Pfam" id="PF01568">
    <property type="entry name" value="Molydop_binding"/>
    <property type="match status" value="1"/>
</dbReference>
<dbReference type="CDD" id="cd02786">
    <property type="entry name" value="MopB_CT_3"/>
    <property type="match status" value="1"/>
</dbReference>
<dbReference type="PANTHER" id="PTHR43742">
    <property type="entry name" value="TRIMETHYLAMINE-N-OXIDE REDUCTASE"/>
    <property type="match status" value="1"/>
</dbReference>
<evidence type="ECO:0000313" key="9">
    <source>
        <dbReference type="EMBL" id="AWM39535.1"/>
    </source>
</evidence>
<dbReference type="SUPFAM" id="SSF53706">
    <property type="entry name" value="Formate dehydrogenase/DMSO reductase, domains 1-3"/>
    <property type="match status" value="1"/>
</dbReference>
<keyword evidence="4" id="KW-0479">Metal-binding</keyword>
<keyword evidence="5" id="KW-0560">Oxidoreductase</keyword>
<dbReference type="Pfam" id="PF00384">
    <property type="entry name" value="Molybdopterin"/>
    <property type="match status" value="1"/>
</dbReference>
<evidence type="ECO:0000256" key="1">
    <source>
        <dbReference type="ARBA" id="ARBA00001942"/>
    </source>
</evidence>
<dbReference type="InterPro" id="IPR006657">
    <property type="entry name" value="MoPterin_dinucl-bd_dom"/>
</dbReference>
<evidence type="ECO:0000313" key="10">
    <source>
        <dbReference type="Proteomes" id="UP000245802"/>
    </source>
</evidence>
<keyword evidence="10" id="KW-1185">Reference proteome</keyword>
<dbReference type="Gene3D" id="3.40.50.740">
    <property type="match status" value="1"/>
</dbReference>
<reference evidence="9 10" key="1">
    <citation type="submission" date="2018-01" db="EMBL/GenBank/DDBJ databases">
        <title>G. obscuriglobus.</title>
        <authorList>
            <person name="Franke J."/>
            <person name="Blomberg W."/>
            <person name="Selmecki A."/>
        </authorList>
    </citation>
    <scope>NUCLEOTIDE SEQUENCE [LARGE SCALE GENOMIC DNA]</scope>
    <source>
        <strain evidence="9 10">DSM 5831</strain>
    </source>
</reference>
<dbReference type="GO" id="GO:0051536">
    <property type="term" value="F:iron-sulfur cluster binding"/>
    <property type="evidence" value="ECO:0007669"/>
    <property type="project" value="UniProtKB-KW"/>
</dbReference>
<dbReference type="PROSITE" id="PS51669">
    <property type="entry name" value="4FE4S_MOW_BIS_MGD"/>
    <property type="match status" value="1"/>
</dbReference>
<comment type="cofactor">
    <cofactor evidence="1">
        <name>Mo-bis(molybdopterin guanine dinucleotide)</name>
        <dbReference type="ChEBI" id="CHEBI:60539"/>
    </cofactor>
</comment>
<keyword evidence="3" id="KW-0500">Molybdenum</keyword>
<dbReference type="InterPro" id="IPR050612">
    <property type="entry name" value="Prok_Mopterin_Oxidored"/>
</dbReference>
<evidence type="ECO:0000256" key="7">
    <source>
        <dbReference type="ARBA" id="ARBA00023014"/>
    </source>
</evidence>
<accession>A0A2Z3H952</accession>
<evidence type="ECO:0000256" key="3">
    <source>
        <dbReference type="ARBA" id="ARBA00022505"/>
    </source>
</evidence>
<dbReference type="GO" id="GO:0043546">
    <property type="term" value="F:molybdopterin cofactor binding"/>
    <property type="evidence" value="ECO:0007669"/>
    <property type="project" value="InterPro"/>
</dbReference>
<dbReference type="Gene3D" id="2.20.25.90">
    <property type="entry name" value="ADC-like domains"/>
    <property type="match status" value="1"/>
</dbReference>
<feature type="domain" description="4Fe-4S Mo/W bis-MGD-type" evidence="8">
    <location>
        <begin position="10"/>
        <end position="69"/>
    </location>
</feature>
<proteinExistence type="inferred from homology"/>
<gene>
    <name evidence="9" type="ORF">C1280_22760</name>
</gene>
<evidence type="ECO:0000256" key="2">
    <source>
        <dbReference type="ARBA" id="ARBA00010312"/>
    </source>
</evidence>
<evidence type="ECO:0000256" key="5">
    <source>
        <dbReference type="ARBA" id="ARBA00023002"/>
    </source>
</evidence>
<sequence length="717" mass="78142">MSARRALDQVRTVKAVCPHDCPDTCGMVVTVDTATGRAVELRGDKEHPFTRGALCQKVSNYLERVYHPDRLLHPMKRVGKKGEGKFTRTSWDEAIATIAAKFKEIAASADGPQAILPYSYAGTMGKLMYASLDRRFFNRLGASLLDRTICATAGAAGCDVTLGTRAVTDPEAAVNARYIVNWGSNTLVTNLHFWKVQLAARKLGAKIVTIDPYRSPTAAKSDQWIAVRPGTDGALALGVMHVIFRENWQDDDYLSRYCVGAAELRERVLREYAPERVSHITGLPVPEIETFAREYARARELFGGPALIRVNYGLQRHGGGGMAVRTIVCLPALTGDWRHPGAGALLSTSKAYPFDDHYLTRPDLVPKGTRTINMVNLAEALHGELPVPSAGGEKWPPVRALYVYNSNPAAVNPDQSRVLSGLAREDLFTVVHDQFQTDTADYADIVLPATTQLEHFDIHSSYGHLYVQANNAAIAPLGEAKPNTEVFRLLARAMGFEPELFEESDEAIAARSLRAPPAPGVAGVSAALEGITLDATKAGPVRLNVPRNWAPFAEGNFPTPSGKCELYSEREARAGRDPLPHYAPPHEDPQTRPELAARYPLQLLTPPAPSFLNSTFVNVDTLRKSAGERTLEMNPADAAKRGIVDGQMVRVFNDRGRFRARAVVGESVKPGVVVSLGLWWRKFTDDGANCNTTTSTATTDFGGGATFFDNLVEVTAL</sequence>
<dbReference type="SMART" id="SM00926">
    <property type="entry name" value="Molybdop_Fe4S4"/>
    <property type="match status" value="1"/>
</dbReference>
<dbReference type="GO" id="GO:0046872">
    <property type="term" value="F:metal ion binding"/>
    <property type="evidence" value="ECO:0007669"/>
    <property type="project" value="UniProtKB-KW"/>
</dbReference>
<dbReference type="KEGG" id="gog:C1280_22760"/>
<dbReference type="Proteomes" id="UP000245802">
    <property type="component" value="Chromosome"/>
</dbReference>
<keyword evidence="6" id="KW-0408">Iron</keyword>
<dbReference type="InterPro" id="IPR006655">
    <property type="entry name" value="Mopterin_OxRdtase_prok_CS"/>
</dbReference>
<dbReference type="CDD" id="cd02766">
    <property type="entry name" value="MopB_3"/>
    <property type="match status" value="1"/>
</dbReference>
<dbReference type="Pfam" id="PF04879">
    <property type="entry name" value="Molybdop_Fe4S4"/>
    <property type="match status" value="1"/>
</dbReference>
<protein>
    <submittedName>
        <fullName evidence="9">Molybdopterin oxidoreductase</fullName>
    </submittedName>
</protein>
<dbReference type="InterPro" id="IPR006656">
    <property type="entry name" value="Mopterin_OxRdtase"/>
</dbReference>
<evidence type="ECO:0000256" key="6">
    <source>
        <dbReference type="ARBA" id="ARBA00023004"/>
    </source>
</evidence>
<organism evidence="9 10">
    <name type="scientific">Gemmata obscuriglobus</name>
    <dbReference type="NCBI Taxonomy" id="114"/>
    <lineage>
        <taxon>Bacteria</taxon>
        <taxon>Pseudomonadati</taxon>
        <taxon>Planctomycetota</taxon>
        <taxon>Planctomycetia</taxon>
        <taxon>Gemmatales</taxon>
        <taxon>Gemmataceae</taxon>
        <taxon>Gemmata</taxon>
    </lineage>
</organism>
<keyword evidence="7" id="KW-0411">Iron-sulfur</keyword>
<evidence type="ECO:0000259" key="8">
    <source>
        <dbReference type="PROSITE" id="PS51669"/>
    </source>
</evidence>
<dbReference type="OrthoDB" id="9803192at2"/>
<dbReference type="EMBL" id="CP025958">
    <property type="protein sequence ID" value="AWM39535.1"/>
    <property type="molecule type" value="Genomic_DNA"/>
</dbReference>
<dbReference type="AlphaFoldDB" id="A0A2Z3H952"/>
<dbReference type="PROSITE" id="PS00490">
    <property type="entry name" value="MOLYBDOPTERIN_PROK_2"/>
    <property type="match status" value="1"/>
</dbReference>
<dbReference type="RefSeq" id="WP_109571162.1">
    <property type="nucleotide sequence ID" value="NZ_CP025958.1"/>
</dbReference>
<dbReference type="GO" id="GO:0016491">
    <property type="term" value="F:oxidoreductase activity"/>
    <property type="evidence" value="ECO:0007669"/>
    <property type="project" value="UniProtKB-KW"/>
</dbReference>
<dbReference type="Gene3D" id="2.40.40.20">
    <property type="match status" value="1"/>
</dbReference>
<dbReference type="PANTHER" id="PTHR43742:SF6">
    <property type="entry name" value="OXIDOREDUCTASE YYAE-RELATED"/>
    <property type="match status" value="1"/>
</dbReference>
<name>A0A2Z3H952_9BACT</name>
<dbReference type="InterPro" id="IPR006963">
    <property type="entry name" value="Mopterin_OxRdtase_4Fe-4S_dom"/>
</dbReference>
<evidence type="ECO:0000256" key="4">
    <source>
        <dbReference type="ARBA" id="ARBA00022723"/>
    </source>
</evidence>
<dbReference type="InterPro" id="IPR009010">
    <property type="entry name" value="Asp_de-COase-like_dom_sf"/>
</dbReference>